<dbReference type="STRING" id="34506.A0A090L0Z7"/>
<dbReference type="CTD" id="36375721"/>
<keyword evidence="1" id="KW-0175">Coiled coil</keyword>
<dbReference type="WBParaSite" id="SRAE_1000161800.1">
    <property type="protein sequence ID" value="SRAE_1000161800.1"/>
    <property type="gene ID" value="WBGene00258226"/>
</dbReference>
<feature type="domain" description="MATH" evidence="2">
    <location>
        <begin position="135"/>
        <end position="260"/>
    </location>
</feature>
<dbReference type="Gene3D" id="2.60.210.10">
    <property type="entry name" value="Apoptosis, Tumor Necrosis Factor Receptor Associated Protein 2, Chain A"/>
    <property type="match status" value="1"/>
</dbReference>
<sequence length="1159" mass="135174">MDDINLTVMPSKKKDSYSQVCLTLSQSQSKIIANASTIVKEESSKRKRSKLLYKEKVVTCDNENQTIIASSSSAVECNLMQNDITSKNMNFDVTSITIPIEEKDVDQDSLPMIPKENFCELKNCSPIDLNKPMYTNSVFMTVENMIDKEFDFETPPKYISGYQWKVSVERVVSSDKKSKEYLGLFVKLCNCQKKLNILVNSQLVLFTYSANKSNLIKKISYIYNYENTSYGYDDFISMEELIDPKNNYMLGGKIFLEVVIDVNEVITDKELEIKFEKYIAVIEKLLKKKKLHGASDVCQNIINCYSHLKSPYIEIFKRKLDEITVLLVNDTIERIEQFALNTMVVNRVPLKKELRLNRMCQLKRIIKSDQKKKVDVEENIKTENIDEKENKCDNIKVRGKMKDDSKKCTCKFKDPHLMLTSCCCTHIFDSKTFFYQSNNDKMFYYSVFGSRYCLNQLELKNDYRSTSPICSNSKIISVEKFLTKWRLFNCAIESQYSKTISCKNQNFERFILNIKKNKDDLRNIMTDALNVSLNKYKDNDFDHIKTLIEDHVNGLQLFNTISLPQFSEFPIGKIMKYIKENIMYSFKALHWFTKNDQRRFHDPILNILNDPNVEKIFQSTDNNLCLVPTILITIVNEILDLWIRMYTQNDIHSLTTNLLKAKSEINNLKSIISSLNKAVDEKTETLNTLYKELEGSKKFFLDKCDTINSRLLKLEKSSSSLLNKNNLLNSEKKKLSNEIENLKKQCETLEKINNEQNVAFRGVEKVLNIEKVEMEDKIKFLTDQYKKHEISFLKKKHKREVEKLQNFKKEAIEKLEKWNELPSDVFKRNSKKIEKNKKITRNYIDNVSAKIAILDNNYREKITAIKKGDETFVFDESDSYSPQPCPKSDLDYLLYLNKLEIQVCDGISCPPTKNLKHTTKLVENIKKQDSNQNCSNFTFNQSNPLNLENELNFKIPHHIDDILSNTNYPYNDNLVTITNESEYFNFNDPNLSDDFERIDYSFGDIQPLFYNNNEDIEQFSTVDDNNRFSYLSLFGQDYPQPDCVTNRNHLYTQAYSTCLLETCQYPRKSFVQCSNLFSCVNDNYNNQLLDKTPPDLSQTVSVDSCQPIHLDFINHCHKQNYPIQQDCHTDDNSAQDLQENSFATLLRAFSTESSSDSMW</sequence>
<protein>
    <submittedName>
        <fullName evidence="3 5">MATH domain and TRAF-like domain-containing protein</fullName>
    </submittedName>
</protein>
<dbReference type="AlphaFoldDB" id="A0A090L0Z7"/>
<name>A0A090L0Z7_STRRB</name>
<feature type="coiled-coil region" evidence="1">
    <location>
        <begin position="658"/>
        <end position="692"/>
    </location>
</feature>
<feature type="coiled-coil region" evidence="1">
    <location>
        <begin position="718"/>
        <end position="821"/>
    </location>
</feature>
<dbReference type="PROSITE" id="PS50144">
    <property type="entry name" value="MATH"/>
    <property type="match status" value="1"/>
</dbReference>
<reference evidence="5" key="2">
    <citation type="submission" date="2020-12" db="UniProtKB">
        <authorList>
            <consortium name="WormBaseParasite"/>
        </authorList>
    </citation>
    <scope>IDENTIFICATION</scope>
</reference>
<dbReference type="SUPFAM" id="SSF49599">
    <property type="entry name" value="TRAF domain-like"/>
    <property type="match status" value="1"/>
</dbReference>
<dbReference type="GeneID" id="36375721"/>
<dbReference type="RefSeq" id="XP_024502558.1">
    <property type="nucleotide sequence ID" value="XM_024648596.1"/>
</dbReference>
<gene>
    <name evidence="3 5 6" type="ORF">SRAE_1000161800</name>
</gene>
<reference evidence="3 4" key="1">
    <citation type="submission" date="2014-09" db="EMBL/GenBank/DDBJ databases">
        <authorList>
            <person name="Martin A.A."/>
        </authorList>
    </citation>
    <scope>NUCLEOTIDE SEQUENCE</scope>
    <source>
        <strain evidence="4">ED321</strain>
        <strain evidence="3">ED321 Heterogonic</strain>
    </source>
</reference>
<evidence type="ECO:0000256" key="1">
    <source>
        <dbReference type="SAM" id="Coils"/>
    </source>
</evidence>
<dbReference type="Proteomes" id="UP000035682">
    <property type="component" value="Unplaced"/>
</dbReference>
<evidence type="ECO:0000259" key="2">
    <source>
        <dbReference type="PROSITE" id="PS50144"/>
    </source>
</evidence>
<proteinExistence type="predicted"/>
<dbReference type="InterPro" id="IPR008974">
    <property type="entry name" value="TRAF-like"/>
</dbReference>
<evidence type="ECO:0000313" key="5">
    <source>
        <dbReference type="WBParaSite" id="SRAE_1000161800.1"/>
    </source>
</evidence>
<dbReference type="EMBL" id="LN609528">
    <property type="protein sequence ID" value="CEF63356.1"/>
    <property type="molecule type" value="Genomic_DNA"/>
</dbReference>
<dbReference type="CDD" id="cd00121">
    <property type="entry name" value="MATH"/>
    <property type="match status" value="1"/>
</dbReference>
<dbReference type="InterPro" id="IPR002083">
    <property type="entry name" value="MATH/TRAF_dom"/>
</dbReference>
<keyword evidence="4" id="KW-1185">Reference proteome</keyword>
<dbReference type="WormBase" id="SRAE_1000161800">
    <property type="protein sequence ID" value="SRP11383"/>
    <property type="gene ID" value="WBGene00258226"/>
</dbReference>
<evidence type="ECO:0000313" key="4">
    <source>
        <dbReference type="Proteomes" id="UP000035682"/>
    </source>
</evidence>
<evidence type="ECO:0000313" key="3">
    <source>
        <dbReference type="EMBL" id="CEF63356.1"/>
    </source>
</evidence>
<accession>A0A090L0Z7</accession>
<organism evidence="3">
    <name type="scientific">Strongyloides ratti</name>
    <name type="common">Parasitic roundworm</name>
    <dbReference type="NCBI Taxonomy" id="34506"/>
    <lineage>
        <taxon>Eukaryota</taxon>
        <taxon>Metazoa</taxon>
        <taxon>Ecdysozoa</taxon>
        <taxon>Nematoda</taxon>
        <taxon>Chromadorea</taxon>
        <taxon>Rhabditida</taxon>
        <taxon>Tylenchina</taxon>
        <taxon>Panagrolaimomorpha</taxon>
        <taxon>Strongyloidoidea</taxon>
        <taxon>Strongyloididae</taxon>
        <taxon>Strongyloides</taxon>
    </lineage>
</organism>
<evidence type="ECO:0000313" key="6">
    <source>
        <dbReference type="WormBase" id="SRAE_1000161800"/>
    </source>
</evidence>
<dbReference type="OrthoDB" id="289038at2759"/>